<protein>
    <recommendedName>
        <fullName evidence="2">DUF481 domain-containing protein</fullName>
    </recommendedName>
</protein>
<sequence length="272" mass="31039">MIIIAGKPGWPIFAGKHCMMKNPFLYLAILIVFVVSVVDAQVLNIERERIKTDTVGWSGTGKLSLNMVSNTKKFTEAGLGLHIQYKTLRSLYLALSDYELIKSTEDDFSNKGMQHLRYNYKLTKTITLEAFTQAQFNKVLGLDFRGLVGTGPRFKIIGADHFRVYAATAYMFEYEEPAGNLDTERNHRLSSYLSLTLKLNENLSLINTSYYQPRFGRLNDYRLSHNLDLLIKLNKNISYSLALEHLTDNHPIPGIPGKVYSIKNRLVFDFGR</sequence>
<organism evidence="1">
    <name type="scientific">bioreactor metagenome</name>
    <dbReference type="NCBI Taxonomy" id="1076179"/>
    <lineage>
        <taxon>unclassified sequences</taxon>
        <taxon>metagenomes</taxon>
        <taxon>ecological metagenomes</taxon>
    </lineage>
</organism>
<dbReference type="AlphaFoldDB" id="A0A644TTN3"/>
<dbReference type="Pfam" id="PF04338">
    <property type="entry name" value="DUF481"/>
    <property type="match status" value="1"/>
</dbReference>
<gene>
    <name evidence="1" type="ORF">SDC9_15566</name>
</gene>
<dbReference type="InterPro" id="IPR007433">
    <property type="entry name" value="DUF481"/>
</dbReference>
<reference evidence="1" key="1">
    <citation type="submission" date="2019-08" db="EMBL/GenBank/DDBJ databases">
        <authorList>
            <person name="Kucharzyk K."/>
            <person name="Murdoch R.W."/>
            <person name="Higgins S."/>
            <person name="Loffler F."/>
        </authorList>
    </citation>
    <scope>NUCLEOTIDE SEQUENCE</scope>
</reference>
<name>A0A644TTN3_9ZZZZ</name>
<proteinExistence type="predicted"/>
<accession>A0A644TTN3</accession>
<evidence type="ECO:0000313" key="1">
    <source>
        <dbReference type="EMBL" id="MPL69817.1"/>
    </source>
</evidence>
<comment type="caution">
    <text evidence="1">The sequence shown here is derived from an EMBL/GenBank/DDBJ whole genome shotgun (WGS) entry which is preliminary data.</text>
</comment>
<evidence type="ECO:0008006" key="2">
    <source>
        <dbReference type="Google" id="ProtNLM"/>
    </source>
</evidence>
<dbReference type="EMBL" id="VSSQ01000049">
    <property type="protein sequence ID" value="MPL69817.1"/>
    <property type="molecule type" value="Genomic_DNA"/>
</dbReference>